<feature type="non-terminal residue" evidence="2">
    <location>
        <position position="1"/>
    </location>
</feature>
<gene>
    <name evidence="2" type="ORF">RJ639_033320</name>
</gene>
<keyword evidence="3" id="KW-1185">Reference proteome</keyword>
<name>A0AA88WW74_9ASTE</name>
<dbReference type="PANTHER" id="PTHR21470:SF3">
    <property type="entry name" value="RAB6-INTERACTING GOLGIN"/>
    <property type="match status" value="1"/>
</dbReference>
<comment type="caution">
    <text evidence="2">The sequence shown here is derived from an EMBL/GenBank/DDBJ whole genome shotgun (WGS) entry which is preliminary data.</text>
</comment>
<dbReference type="PANTHER" id="PTHR21470">
    <property type="entry name" value="RAB6-INTERACTING PROTEIN GORAB"/>
    <property type="match status" value="1"/>
</dbReference>
<evidence type="ECO:0008006" key="4">
    <source>
        <dbReference type="Google" id="ProtNLM"/>
    </source>
</evidence>
<evidence type="ECO:0000256" key="1">
    <source>
        <dbReference type="SAM" id="Coils"/>
    </source>
</evidence>
<dbReference type="EMBL" id="JAVXUP010000199">
    <property type="protein sequence ID" value="KAK3034464.1"/>
    <property type="molecule type" value="Genomic_DNA"/>
</dbReference>
<dbReference type="AlphaFoldDB" id="A0AA88WW74"/>
<proteinExistence type="predicted"/>
<reference evidence="2" key="1">
    <citation type="submission" date="2022-12" db="EMBL/GenBank/DDBJ databases">
        <title>Draft genome assemblies for two species of Escallonia (Escalloniales).</title>
        <authorList>
            <person name="Chanderbali A."/>
            <person name="Dervinis C."/>
            <person name="Anghel I."/>
            <person name="Soltis D."/>
            <person name="Soltis P."/>
            <person name="Zapata F."/>
        </authorList>
    </citation>
    <scope>NUCLEOTIDE SEQUENCE</scope>
    <source>
        <strain evidence="2">UCBG64.0493</strain>
        <tissue evidence="2">Leaf</tissue>
    </source>
</reference>
<accession>A0AA88WW74</accession>
<protein>
    <recommendedName>
        <fullName evidence="4">RAB6-interacting golgin</fullName>
    </recommendedName>
</protein>
<evidence type="ECO:0000313" key="3">
    <source>
        <dbReference type="Proteomes" id="UP001188597"/>
    </source>
</evidence>
<keyword evidence="1" id="KW-0175">Coiled coil</keyword>
<sequence length="161" mass="18818">GKNDIIRNLATVRSSGHLSMDDIDDEEMSRMAFAVVQAMEEEIERKKMEMREKVELQLGRAESETRRLAQVWEELGVLGDPMRKQVATVRRKIDIANRELKLLVQSYQKKEKEYKEALEAFHEKNNEKAQLNTTLMELVNESEKLRMKKLEELSKIIDPSL</sequence>
<organism evidence="2 3">
    <name type="scientific">Escallonia herrerae</name>
    <dbReference type="NCBI Taxonomy" id="1293975"/>
    <lineage>
        <taxon>Eukaryota</taxon>
        <taxon>Viridiplantae</taxon>
        <taxon>Streptophyta</taxon>
        <taxon>Embryophyta</taxon>
        <taxon>Tracheophyta</taxon>
        <taxon>Spermatophyta</taxon>
        <taxon>Magnoliopsida</taxon>
        <taxon>eudicotyledons</taxon>
        <taxon>Gunneridae</taxon>
        <taxon>Pentapetalae</taxon>
        <taxon>asterids</taxon>
        <taxon>campanulids</taxon>
        <taxon>Escalloniales</taxon>
        <taxon>Escalloniaceae</taxon>
        <taxon>Escallonia</taxon>
    </lineage>
</organism>
<dbReference type="Pfam" id="PF04949">
    <property type="entry name" value="Transcrip_act"/>
    <property type="match status" value="1"/>
</dbReference>
<dbReference type="InterPro" id="IPR007033">
    <property type="entry name" value="GORAB"/>
</dbReference>
<dbReference type="Proteomes" id="UP001188597">
    <property type="component" value="Unassembled WGS sequence"/>
</dbReference>
<evidence type="ECO:0000313" key="2">
    <source>
        <dbReference type="EMBL" id="KAK3034464.1"/>
    </source>
</evidence>
<feature type="coiled-coil region" evidence="1">
    <location>
        <begin position="93"/>
        <end position="148"/>
    </location>
</feature>